<keyword evidence="3" id="KW-1185">Reference proteome</keyword>
<evidence type="ECO:0000256" key="1">
    <source>
        <dbReference type="SAM" id="SignalP"/>
    </source>
</evidence>
<feature type="signal peptide" evidence="1">
    <location>
        <begin position="1"/>
        <end position="27"/>
    </location>
</feature>
<organism evidence="2 3">
    <name type="scientific">Hamadaea flava</name>
    <dbReference type="NCBI Taxonomy" id="1742688"/>
    <lineage>
        <taxon>Bacteria</taxon>
        <taxon>Bacillati</taxon>
        <taxon>Actinomycetota</taxon>
        <taxon>Actinomycetes</taxon>
        <taxon>Micromonosporales</taxon>
        <taxon>Micromonosporaceae</taxon>
        <taxon>Hamadaea</taxon>
    </lineage>
</organism>
<evidence type="ECO:0000313" key="2">
    <source>
        <dbReference type="EMBL" id="MFC4130017.1"/>
    </source>
</evidence>
<gene>
    <name evidence="2" type="ORF">ACFOZ4_05300</name>
</gene>
<comment type="caution">
    <text evidence="2">The sequence shown here is derived from an EMBL/GenBank/DDBJ whole genome shotgun (WGS) entry which is preliminary data.</text>
</comment>
<evidence type="ECO:0000313" key="3">
    <source>
        <dbReference type="Proteomes" id="UP001595816"/>
    </source>
</evidence>
<name>A0ABV8LI75_9ACTN</name>
<feature type="chain" id="PRO_5047381575" evidence="1">
    <location>
        <begin position="28"/>
        <end position="147"/>
    </location>
</feature>
<accession>A0ABV8LI75</accession>
<dbReference type="RefSeq" id="WP_253755691.1">
    <property type="nucleotide sequence ID" value="NZ_JAMZDZ010000001.1"/>
</dbReference>
<dbReference type="EMBL" id="JBHSAY010000004">
    <property type="protein sequence ID" value="MFC4130017.1"/>
    <property type="molecule type" value="Genomic_DNA"/>
</dbReference>
<sequence length="147" mass="15794">MRRIAYAAVTLFVAVVATLVTPTAASAAPTPENDHAVAATVDTVLSCYSIDGAKVCYEKSGDKWWVQDTAKDGMSAVADWRNYLTANGDLYRQGKCINSLGYGNWGVCNKNYYETSKLIMRICVIDYSGGGSVCSSWVTVQAGVIEA</sequence>
<dbReference type="Proteomes" id="UP001595816">
    <property type="component" value="Unassembled WGS sequence"/>
</dbReference>
<protein>
    <submittedName>
        <fullName evidence="2">Uncharacterized protein</fullName>
    </submittedName>
</protein>
<keyword evidence="1" id="KW-0732">Signal</keyword>
<proteinExistence type="predicted"/>
<reference evidence="3" key="1">
    <citation type="journal article" date="2019" name="Int. J. Syst. Evol. Microbiol.">
        <title>The Global Catalogue of Microorganisms (GCM) 10K type strain sequencing project: providing services to taxonomists for standard genome sequencing and annotation.</title>
        <authorList>
            <consortium name="The Broad Institute Genomics Platform"/>
            <consortium name="The Broad Institute Genome Sequencing Center for Infectious Disease"/>
            <person name="Wu L."/>
            <person name="Ma J."/>
        </authorList>
    </citation>
    <scope>NUCLEOTIDE SEQUENCE [LARGE SCALE GENOMIC DNA]</scope>
    <source>
        <strain evidence="3">CGMCC 4.7289</strain>
    </source>
</reference>